<keyword evidence="2" id="KW-0479">Metal-binding</keyword>
<evidence type="ECO:0000259" key="4">
    <source>
        <dbReference type="PROSITE" id="PS51471"/>
    </source>
</evidence>
<dbReference type="InterPro" id="IPR027443">
    <property type="entry name" value="IPNS-like_sf"/>
</dbReference>
<dbReference type="InterPro" id="IPR044861">
    <property type="entry name" value="IPNS-like_FE2OG_OXY"/>
</dbReference>
<keyword evidence="6" id="KW-1185">Reference proteome</keyword>
<evidence type="ECO:0000256" key="1">
    <source>
        <dbReference type="ARBA" id="ARBA00008056"/>
    </source>
</evidence>
<evidence type="ECO:0000256" key="3">
    <source>
        <dbReference type="SAM" id="MobiDB-lite"/>
    </source>
</evidence>
<dbReference type="InterPro" id="IPR050231">
    <property type="entry name" value="Iron_ascorbate_oxido_reductase"/>
</dbReference>
<dbReference type="PROSITE" id="PS51471">
    <property type="entry name" value="FE2OG_OXY"/>
    <property type="match status" value="1"/>
</dbReference>
<dbReference type="Gene3D" id="2.60.120.330">
    <property type="entry name" value="B-lactam Antibiotic, Isopenicillin N Synthase, Chain"/>
    <property type="match status" value="1"/>
</dbReference>
<dbReference type="PRINTS" id="PR00682">
    <property type="entry name" value="IPNSYNTHASE"/>
</dbReference>
<evidence type="ECO:0000313" key="5">
    <source>
        <dbReference type="EMBL" id="RPB14136.1"/>
    </source>
</evidence>
<accession>A0A3N4KUE3</accession>
<dbReference type="GO" id="GO:0044283">
    <property type="term" value="P:small molecule biosynthetic process"/>
    <property type="evidence" value="ECO:0007669"/>
    <property type="project" value="UniProtKB-ARBA"/>
</dbReference>
<dbReference type="Pfam" id="PF14226">
    <property type="entry name" value="DIOX_N"/>
    <property type="match status" value="1"/>
</dbReference>
<reference evidence="5 6" key="1">
    <citation type="journal article" date="2018" name="Nat. Ecol. Evol.">
        <title>Pezizomycetes genomes reveal the molecular basis of ectomycorrhizal truffle lifestyle.</title>
        <authorList>
            <person name="Murat C."/>
            <person name="Payen T."/>
            <person name="Noel B."/>
            <person name="Kuo A."/>
            <person name="Morin E."/>
            <person name="Chen J."/>
            <person name="Kohler A."/>
            <person name="Krizsan K."/>
            <person name="Balestrini R."/>
            <person name="Da Silva C."/>
            <person name="Montanini B."/>
            <person name="Hainaut M."/>
            <person name="Levati E."/>
            <person name="Barry K.W."/>
            <person name="Belfiori B."/>
            <person name="Cichocki N."/>
            <person name="Clum A."/>
            <person name="Dockter R.B."/>
            <person name="Fauchery L."/>
            <person name="Guy J."/>
            <person name="Iotti M."/>
            <person name="Le Tacon F."/>
            <person name="Lindquist E.A."/>
            <person name="Lipzen A."/>
            <person name="Malagnac F."/>
            <person name="Mello A."/>
            <person name="Molinier V."/>
            <person name="Miyauchi S."/>
            <person name="Poulain J."/>
            <person name="Riccioni C."/>
            <person name="Rubini A."/>
            <person name="Sitrit Y."/>
            <person name="Splivallo R."/>
            <person name="Traeger S."/>
            <person name="Wang M."/>
            <person name="Zifcakova L."/>
            <person name="Wipf D."/>
            <person name="Zambonelli A."/>
            <person name="Paolocci F."/>
            <person name="Nowrousian M."/>
            <person name="Ottonello S."/>
            <person name="Baldrian P."/>
            <person name="Spatafora J.W."/>
            <person name="Henrissat B."/>
            <person name="Nagy L.G."/>
            <person name="Aury J.M."/>
            <person name="Wincker P."/>
            <person name="Grigoriev I.V."/>
            <person name="Bonfante P."/>
            <person name="Martin F.M."/>
        </authorList>
    </citation>
    <scope>NUCLEOTIDE SEQUENCE [LARGE SCALE GENOMIC DNA]</scope>
    <source>
        <strain evidence="5 6">CCBAS932</strain>
    </source>
</reference>
<dbReference type="AlphaFoldDB" id="A0A3N4KUE3"/>
<evidence type="ECO:0000313" key="6">
    <source>
        <dbReference type="Proteomes" id="UP000277580"/>
    </source>
</evidence>
<proteinExistence type="inferred from homology"/>
<dbReference type="Proteomes" id="UP000277580">
    <property type="component" value="Unassembled WGS sequence"/>
</dbReference>
<keyword evidence="2" id="KW-0408">Iron</keyword>
<evidence type="ECO:0000256" key="2">
    <source>
        <dbReference type="RuleBase" id="RU003682"/>
    </source>
</evidence>
<feature type="domain" description="Fe2OG dioxygenase" evidence="4">
    <location>
        <begin position="182"/>
        <end position="290"/>
    </location>
</feature>
<dbReference type="PANTHER" id="PTHR47990">
    <property type="entry name" value="2-OXOGLUTARATE (2OG) AND FE(II)-DEPENDENT OXYGENASE SUPERFAMILY PROTEIN-RELATED"/>
    <property type="match status" value="1"/>
</dbReference>
<sequence>MSDFTEVPVLDYALSTSEETKPAFLEKLKHALLEVGFLYVKNTGIDTVLVDNVVRLGEAFFDLPEEEKLRLEMKNSPHFVGYSRLGNEITKSATDWREQFDLGTELPVPADDEPRYRWLRGPNQWPSESALPEFKKTYTEYMDAMGSFSEQFLSLVAEALGLERDLFAKYYEGSESASGTKRQDRLKIVRYPDAAELKVEESDKVLGVGPHKDSDLSSYLLQASDHKGLQIQNYSGTWIDCPPIPGTFVVAMGKGMEAITGGVCVATTHRVIAPAVGEGSRFSIPFFQGVSYDTRYESIEIPEEVKKLKREVVKGDAETSPRPGDFRLLGEATLVNRVKSHPDVGAKFYPEVLAKIRSQEAASAAVGEALPSEKAATKHAESLLLIPGPANTITNSTDEGGSIPAPRMRPRAPTIVLEKIESDIPSYGEDPGPDGSIERKEAWKMRQADATPDEVIVITPVDEHSGSLGFMNIKGTRGSLGAGLAP</sequence>
<dbReference type="Pfam" id="PF03171">
    <property type="entry name" value="2OG-FeII_Oxy"/>
    <property type="match status" value="1"/>
</dbReference>
<feature type="region of interest" description="Disordered" evidence="3">
    <location>
        <begin position="388"/>
        <end position="408"/>
    </location>
</feature>
<protein>
    <submittedName>
        <fullName evidence="5">Clavaminate synthase-like protein</fullName>
    </submittedName>
</protein>
<dbReference type="GO" id="GO:0016491">
    <property type="term" value="F:oxidoreductase activity"/>
    <property type="evidence" value="ECO:0007669"/>
    <property type="project" value="UniProtKB-KW"/>
</dbReference>
<dbReference type="GO" id="GO:0046872">
    <property type="term" value="F:metal ion binding"/>
    <property type="evidence" value="ECO:0007669"/>
    <property type="project" value="UniProtKB-KW"/>
</dbReference>
<dbReference type="InterPro" id="IPR005123">
    <property type="entry name" value="Oxoglu/Fe-dep_dioxygenase_dom"/>
</dbReference>
<comment type="similarity">
    <text evidence="1 2">Belongs to the iron/ascorbate-dependent oxidoreductase family.</text>
</comment>
<dbReference type="EMBL" id="ML119119">
    <property type="protein sequence ID" value="RPB14136.1"/>
    <property type="molecule type" value="Genomic_DNA"/>
</dbReference>
<dbReference type="STRING" id="1392247.A0A3N4KUE3"/>
<dbReference type="InterPro" id="IPR026992">
    <property type="entry name" value="DIOX_N"/>
</dbReference>
<gene>
    <name evidence="5" type="ORF">P167DRAFT_503957</name>
</gene>
<dbReference type="SUPFAM" id="SSF51197">
    <property type="entry name" value="Clavaminate synthase-like"/>
    <property type="match status" value="1"/>
</dbReference>
<organism evidence="5 6">
    <name type="scientific">Morchella conica CCBAS932</name>
    <dbReference type="NCBI Taxonomy" id="1392247"/>
    <lineage>
        <taxon>Eukaryota</taxon>
        <taxon>Fungi</taxon>
        <taxon>Dikarya</taxon>
        <taxon>Ascomycota</taxon>
        <taxon>Pezizomycotina</taxon>
        <taxon>Pezizomycetes</taxon>
        <taxon>Pezizales</taxon>
        <taxon>Morchellaceae</taxon>
        <taxon>Morchella</taxon>
    </lineage>
</organism>
<keyword evidence="2" id="KW-0560">Oxidoreductase</keyword>
<dbReference type="InParanoid" id="A0A3N4KUE3"/>
<dbReference type="OrthoDB" id="627829at2759"/>
<name>A0A3N4KUE3_9PEZI</name>